<dbReference type="Proteomes" id="UP000299102">
    <property type="component" value="Unassembled WGS sequence"/>
</dbReference>
<comment type="caution">
    <text evidence="1">The sequence shown here is derived from an EMBL/GenBank/DDBJ whole genome shotgun (WGS) entry which is preliminary data.</text>
</comment>
<organism evidence="1 2">
    <name type="scientific">Eumeta variegata</name>
    <name type="common">Bagworm moth</name>
    <name type="synonym">Eumeta japonica</name>
    <dbReference type="NCBI Taxonomy" id="151549"/>
    <lineage>
        <taxon>Eukaryota</taxon>
        <taxon>Metazoa</taxon>
        <taxon>Ecdysozoa</taxon>
        <taxon>Arthropoda</taxon>
        <taxon>Hexapoda</taxon>
        <taxon>Insecta</taxon>
        <taxon>Pterygota</taxon>
        <taxon>Neoptera</taxon>
        <taxon>Endopterygota</taxon>
        <taxon>Lepidoptera</taxon>
        <taxon>Glossata</taxon>
        <taxon>Ditrysia</taxon>
        <taxon>Tineoidea</taxon>
        <taxon>Psychidae</taxon>
        <taxon>Oiketicinae</taxon>
        <taxon>Eumeta</taxon>
    </lineage>
</organism>
<evidence type="ECO:0000313" key="1">
    <source>
        <dbReference type="EMBL" id="GBP43661.1"/>
    </source>
</evidence>
<keyword evidence="2" id="KW-1185">Reference proteome</keyword>
<gene>
    <name evidence="1" type="ORF">EVAR_30495_1</name>
</gene>
<reference evidence="1 2" key="1">
    <citation type="journal article" date="2019" name="Commun. Biol.">
        <title>The bagworm genome reveals a unique fibroin gene that provides high tensile strength.</title>
        <authorList>
            <person name="Kono N."/>
            <person name="Nakamura H."/>
            <person name="Ohtoshi R."/>
            <person name="Tomita M."/>
            <person name="Numata K."/>
            <person name="Arakawa K."/>
        </authorList>
    </citation>
    <scope>NUCLEOTIDE SEQUENCE [LARGE SCALE GENOMIC DNA]</scope>
</reference>
<proteinExistence type="predicted"/>
<protein>
    <submittedName>
        <fullName evidence="1">Uncharacterized protein</fullName>
    </submittedName>
</protein>
<name>A0A4C1VXW7_EUMVA</name>
<evidence type="ECO:0000313" key="2">
    <source>
        <dbReference type="Proteomes" id="UP000299102"/>
    </source>
</evidence>
<dbReference type="AlphaFoldDB" id="A0A4C1VXW7"/>
<dbReference type="EMBL" id="BGZK01000440">
    <property type="protein sequence ID" value="GBP43661.1"/>
    <property type="molecule type" value="Genomic_DNA"/>
</dbReference>
<accession>A0A4C1VXW7</accession>
<sequence length="123" mass="13791">MEMPSARDYGCLFSKHLGIGGHAKFAVRTETSGRGHREALGAQQIFKGLQQWPSVTVEGYFEGSLNAKRARCHLRKARVGRLLTVAGYRLHHVSVEERFYDEPPLPPYVHVQSRAGDFLDIAV</sequence>